<feature type="domain" description="N-acetyltransferase" evidence="2">
    <location>
        <begin position="111"/>
        <end position="203"/>
    </location>
</feature>
<dbReference type="RefSeq" id="XP_069225145.1">
    <property type="nucleotide sequence ID" value="XM_069378066.1"/>
</dbReference>
<evidence type="ECO:0000313" key="4">
    <source>
        <dbReference type="Proteomes" id="UP000803884"/>
    </source>
</evidence>
<sequence length="268" mass="29016">MAIKDSSPASANGIVQGMEVIAPEPCLSAPFSPASSKPDGDASHISAQSQPGPIVHNKPTTVTLYASKDLKAAGLIPGVHDLINHAFFASQNPFGIMSAESLRLQSHQQLVDDLSRPGTFSYVITYTGTDLVIGVASAKRHKETVSRQPASMDVAESAFTRTGILEPSTEGWELSTMAVDPSLQRQGLAGLLVKLVEGEVKRRFVLERAEKGTLRLQLVILLSTVKEINLAFYIRRLYHADYETYHGPCTMGNTAGFTIVHMSKRIEV</sequence>
<comment type="caution">
    <text evidence="3">The sequence shown here is derived from an EMBL/GenBank/DDBJ whole genome shotgun (WGS) entry which is preliminary data.</text>
</comment>
<dbReference type="GO" id="GO:0016747">
    <property type="term" value="F:acyltransferase activity, transferring groups other than amino-acyl groups"/>
    <property type="evidence" value="ECO:0007669"/>
    <property type="project" value="InterPro"/>
</dbReference>
<dbReference type="Gene3D" id="3.40.630.30">
    <property type="match status" value="1"/>
</dbReference>
<reference evidence="3 4" key="1">
    <citation type="journal article" date="2020" name="Microbiol. Resour. Announc.">
        <title>Draft Genome Sequence of a Cladosporium Species Isolated from the Mesophotic Ascidian Didemnum maculosum.</title>
        <authorList>
            <person name="Gioti A."/>
            <person name="Siaperas R."/>
            <person name="Nikolaivits E."/>
            <person name="Le Goff G."/>
            <person name="Ouazzani J."/>
            <person name="Kotoulas G."/>
            <person name="Topakas E."/>
        </authorList>
    </citation>
    <scope>NUCLEOTIDE SEQUENCE [LARGE SCALE GENOMIC DNA]</scope>
    <source>
        <strain evidence="3 4">TM138-S3</strain>
    </source>
</reference>
<gene>
    <name evidence="3" type="ORF">WHR41_09463</name>
</gene>
<evidence type="ECO:0000259" key="2">
    <source>
        <dbReference type="Pfam" id="PF00583"/>
    </source>
</evidence>
<dbReference type="InterPro" id="IPR016181">
    <property type="entry name" value="Acyl_CoA_acyltransferase"/>
</dbReference>
<feature type="region of interest" description="Disordered" evidence="1">
    <location>
        <begin position="29"/>
        <end position="56"/>
    </location>
</feature>
<organism evidence="3 4">
    <name type="scientific">Cladosporium halotolerans</name>
    <dbReference type="NCBI Taxonomy" id="1052096"/>
    <lineage>
        <taxon>Eukaryota</taxon>
        <taxon>Fungi</taxon>
        <taxon>Dikarya</taxon>
        <taxon>Ascomycota</taxon>
        <taxon>Pezizomycotina</taxon>
        <taxon>Dothideomycetes</taxon>
        <taxon>Dothideomycetidae</taxon>
        <taxon>Cladosporiales</taxon>
        <taxon>Cladosporiaceae</taxon>
        <taxon>Cladosporium</taxon>
    </lineage>
</organism>
<accession>A0AB34KA99</accession>
<dbReference type="CDD" id="cd04301">
    <property type="entry name" value="NAT_SF"/>
    <property type="match status" value="1"/>
</dbReference>
<dbReference type="Proteomes" id="UP000803884">
    <property type="component" value="Unassembled WGS sequence"/>
</dbReference>
<dbReference type="Pfam" id="PF00583">
    <property type="entry name" value="Acetyltransf_1"/>
    <property type="match status" value="1"/>
</dbReference>
<dbReference type="SUPFAM" id="SSF55729">
    <property type="entry name" value="Acyl-CoA N-acyltransferases (Nat)"/>
    <property type="match status" value="1"/>
</dbReference>
<name>A0AB34KA99_9PEZI</name>
<dbReference type="GeneID" id="96010904"/>
<keyword evidence="4" id="KW-1185">Reference proteome</keyword>
<evidence type="ECO:0000313" key="3">
    <source>
        <dbReference type="EMBL" id="KAL1582038.1"/>
    </source>
</evidence>
<proteinExistence type="predicted"/>
<dbReference type="EMBL" id="JAAQHG020000076">
    <property type="protein sequence ID" value="KAL1582038.1"/>
    <property type="molecule type" value="Genomic_DNA"/>
</dbReference>
<dbReference type="AlphaFoldDB" id="A0AB34KA99"/>
<evidence type="ECO:0000256" key="1">
    <source>
        <dbReference type="SAM" id="MobiDB-lite"/>
    </source>
</evidence>
<protein>
    <recommendedName>
        <fullName evidence="2">N-acetyltransferase domain-containing protein</fullName>
    </recommendedName>
</protein>
<dbReference type="InterPro" id="IPR000182">
    <property type="entry name" value="GNAT_dom"/>
</dbReference>